<dbReference type="RefSeq" id="XP_060325620.1">
    <property type="nucleotide sequence ID" value="XM_060480369.1"/>
</dbReference>
<dbReference type="Gene3D" id="3.90.180.10">
    <property type="entry name" value="Medium-chain alcohol dehydrogenases, catalytic domain"/>
    <property type="match status" value="1"/>
</dbReference>
<organism evidence="2 3">
    <name type="scientific">Armillaria tabescens</name>
    <name type="common">Ringless honey mushroom</name>
    <name type="synonym">Agaricus tabescens</name>
    <dbReference type="NCBI Taxonomy" id="1929756"/>
    <lineage>
        <taxon>Eukaryota</taxon>
        <taxon>Fungi</taxon>
        <taxon>Dikarya</taxon>
        <taxon>Basidiomycota</taxon>
        <taxon>Agaricomycotina</taxon>
        <taxon>Agaricomycetes</taxon>
        <taxon>Agaricomycetidae</taxon>
        <taxon>Agaricales</taxon>
        <taxon>Marasmiineae</taxon>
        <taxon>Physalacriaceae</taxon>
        <taxon>Desarmillaria</taxon>
    </lineage>
</organism>
<keyword evidence="3" id="KW-1185">Reference proteome</keyword>
<dbReference type="SUPFAM" id="SSF51735">
    <property type="entry name" value="NAD(P)-binding Rossmann-fold domains"/>
    <property type="match status" value="1"/>
</dbReference>
<keyword evidence="1" id="KW-0560">Oxidoreductase</keyword>
<dbReference type="Proteomes" id="UP001175211">
    <property type="component" value="Unassembled WGS sequence"/>
</dbReference>
<accession>A0AA39JNV9</accession>
<dbReference type="Gene3D" id="3.40.50.720">
    <property type="entry name" value="NAD(P)-binding Rossmann-like Domain"/>
    <property type="match status" value="1"/>
</dbReference>
<name>A0AA39JNV9_ARMTA</name>
<comment type="caution">
    <text evidence="2">The sequence shown here is derived from an EMBL/GenBank/DDBJ whole genome shotgun (WGS) entry which is preliminary data.</text>
</comment>
<dbReference type="PANTHER" id="PTHR43401">
    <property type="entry name" value="L-THREONINE 3-DEHYDROGENASE"/>
    <property type="match status" value="1"/>
</dbReference>
<dbReference type="GeneID" id="85363917"/>
<dbReference type="GO" id="GO:0016491">
    <property type="term" value="F:oxidoreductase activity"/>
    <property type="evidence" value="ECO:0007669"/>
    <property type="project" value="UniProtKB-KW"/>
</dbReference>
<protein>
    <recommendedName>
        <fullName evidence="4">Enoyl reductase (ER) domain-containing protein</fullName>
    </recommendedName>
</protein>
<evidence type="ECO:0008006" key="4">
    <source>
        <dbReference type="Google" id="ProtNLM"/>
    </source>
</evidence>
<evidence type="ECO:0000313" key="3">
    <source>
        <dbReference type="Proteomes" id="UP001175211"/>
    </source>
</evidence>
<dbReference type="PANTHER" id="PTHR43401:SF2">
    <property type="entry name" value="L-THREONINE 3-DEHYDROGENASE"/>
    <property type="match status" value="1"/>
</dbReference>
<proteinExistence type="predicted"/>
<dbReference type="InterPro" id="IPR050129">
    <property type="entry name" value="Zn_alcohol_dh"/>
</dbReference>
<evidence type="ECO:0000256" key="1">
    <source>
        <dbReference type="ARBA" id="ARBA00023002"/>
    </source>
</evidence>
<dbReference type="AlphaFoldDB" id="A0AA39JNV9"/>
<reference evidence="2" key="1">
    <citation type="submission" date="2023-06" db="EMBL/GenBank/DDBJ databases">
        <authorList>
            <consortium name="Lawrence Berkeley National Laboratory"/>
            <person name="Ahrendt S."/>
            <person name="Sahu N."/>
            <person name="Indic B."/>
            <person name="Wong-Bajracharya J."/>
            <person name="Merenyi Z."/>
            <person name="Ke H.-M."/>
            <person name="Monk M."/>
            <person name="Kocsube S."/>
            <person name="Drula E."/>
            <person name="Lipzen A."/>
            <person name="Balint B."/>
            <person name="Henrissat B."/>
            <person name="Andreopoulos B."/>
            <person name="Martin F.M."/>
            <person name="Harder C.B."/>
            <person name="Rigling D."/>
            <person name="Ford K.L."/>
            <person name="Foster G.D."/>
            <person name="Pangilinan J."/>
            <person name="Papanicolaou A."/>
            <person name="Barry K."/>
            <person name="LaButti K."/>
            <person name="Viragh M."/>
            <person name="Koriabine M."/>
            <person name="Yan M."/>
            <person name="Riley R."/>
            <person name="Champramary S."/>
            <person name="Plett K.L."/>
            <person name="Tsai I.J."/>
            <person name="Slot J."/>
            <person name="Sipos G."/>
            <person name="Plett J."/>
            <person name="Nagy L.G."/>
            <person name="Grigoriev I.V."/>
        </authorList>
    </citation>
    <scope>NUCLEOTIDE SEQUENCE</scope>
    <source>
        <strain evidence="2">CCBAS 213</strain>
    </source>
</reference>
<dbReference type="InterPro" id="IPR036291">
    <property type="entry name" value="NAD(P)-bd_dom_sf"/>
</dbReference>
<dbReference type="EMBL" id="JAUEPS010000048">
    <property type="protein sequence ID" value="KAK0445979.1"/>
    <property type="molecule type" value="Genomic_DNA"/>
</dbReference>
<sequence length="326" mass="36023">MTDTLRFHGNSIFQVSRTPIPETSDTGVLVKDDKTPINLLMLLHDATRIDASHTANSGYSKPRKRLSLDTELSVISLRIVVEGFAEGERCVIDPVIVVPWLAFTDGDVLPYMMPPLFTRDLGLSAGLQNVRRISSKITDKEASLIEPMACITHSLDILTTPAGAEVLVLGDGTGGAQVVLTATRAKKMQIAREMGAEDDYVKSECDRAQINVQWKKLNDNDPFGFGTVIEATGFISLVNDAINYSGKGGTLLLDVVYSSDPRPVVNWLPSKKKIRIRHQTFPGAIPYGKRKDQSENHENQTGFSFMLEEFPEARENKEALHIIMKP</sequence>
<evidence type="ECO:0000313" key="2">
    <source>
        <dbReference type="EMBL" id="KAK0445979.1"/>
    </source>
</evidence>
<gene>
    <name evidence="2" type="ORF">EV420DRAFT_1751445</name>
</gene>